<proteinExistence type="predicted"/>
<keyword evidence="3" id="KW-1185">Reference proteome</keyword>
<accession>A0A3G9GYK3</accession>
<feature type="compositionally biased region" description="Basic residues" evidence="1">
    <location>
        <begin position="10"/>
        <end position="19"/>
    </location>
</feature>
<protein>
    <submittedName>
        <fullName evidence="2">Uncharacterized protein</fullName>
    </submittedName>
</protein>
<dbReference type="AlphaFoldDB" id="A0A3G9GYK3"/>
<dbReference type="Proteomes" id="UP000198290">
    <property type="component" value="Chromosome"/>
</dbReference>
<dbReference type="EMBL" id="AP018823">
    <property type="protein sequence ID" value="BBF87976.1"/>
    <property type="molecule type" value="Genomic_DNA"/>
</dbReference>
<reference evidence="2 3" key="2">
    <citation type="journal article" date="2017" name="Genome Announc.">
        <title>Draft genome sequence of Aquitalea magnusonii strain H3, a plant growth-promoting bacterium of duckweed Lemna minor.</title>
        <authorList>
            <person name="Ishizawa H."/>
            <person name="Kuroda M."/>
            <person name="Ike M."/>
        </authorList>
    </citation>
    <scope>NUCLEOTIDE SEQUENCE [LARGE SCALE GENOMIC DNA]</scope>
    <source>
        <strain evidence="2 3">H3</strain>
    </source>
</reference>
<reference evidence="3" key="3">
    <citation type="journal article" date="2017" name="Plant Physiol. Biochem.">
        <title>Differential oxidative and antioxidative response of duckweed Lemna minor toward plant growth promoting/inhibiting bacteria.</title>
        <authorList>
            <person name="Ishizawa H."/>
            <person name="Kuroda M."/>
            <person name="Morikawa M."/>
            <person name="Ike M."/>
        </authorList>
    </citation>
    <scope>NUCLEOTIDE SEQUENCE [LARGE SCALE GENOMIC DNA]</scope>
    <source>
        <strain evidence="3">H3</strain>
    </source>
</reference>
<organism evidence="2 3">
    <name type="scientific">Aquitalea magnusonii</name>
    <dbReference type="NCBI Taxonomy" id="332411"/>
    <lineage>
        <taxon>Bacteria</taxon>
        <taxon>Pseudomonadati</taxon>
        <taxon>Pseudomonadota</taxon>
        <taxon>Betaproteobacteria</taxon>
        <taxon>Neisseriales</taxon>
        <taxon>Chromobacteriaceae</taxon>
        <taxon>Aquitalea</taxon>
    </lineage>
</organism>
<reference evidence="3" key="1">
    <citation type="journal article" date="2017" name="Biotechnol. Biofuels">
        <title>Evaluation of environmental bacterial communities as a factor affecting the growth of duckweed Lemna minor.</title>
        <authorList>
            <person name="Ishizawa H."/>
            <person name="Kuroda M."/>
            <person name="Morikawa M."/>
            <person name="Ike M."/>
        </authorList>
    </citation>
    <scope>NUCLEOTIDE SEQUENCE [LARGE SCALE GENOMIC DNA]</scope>
    <source>
        <strain evidence="3">H3</strain>
    </source>
</reference>
<evidence type="ECO:0000313" key="3">
    <source>
        <dbReference type="Proteomes" id="UP000198290"/>
    </source>
</evidence>
<gene>
    <name evidence="2" type="ORF">DLM_4416</name>
</gene>
<evidence type="ECO:0000256" key="1">
    <source>
        <dbReference type="SAM" id="MobiDB-lite"/>
    </source>
</evidence>
<evidence type="ECO:0000313" key="2">
    <source>
        <dbReference type="EMBL" id="BBF87976.1"/>
    </source>
</evidence>
<name>A0A3G9GYK3_9NEIS</name>
<feature type="region of interest" description="Disordered" evidence="1">
    <location>
        <begin position="1"/>
        <end position="28"/>
    </location>
</feature>
<dbReference type="KEGG" id="amah:DLM_4416"/>
<sequence>MQNASDSHFGRSKARHRRQQNAAQRVSQSVGIATLERLHRHACMGRGDRLHVNQTRFQKFRSAVLHSHSLRASDYLE</sequence>